<gene>
    <name evidence="1" type="ORF">BDN72DRAFT_960703</name>
</gene>
<dbReference type="Proteomes" id="UP000308600">
    <property type="component" value="Unassembled WGS sequence"/>
</dbReference>
<name>A0ACD3AQC8_9AGAR</name>
<accession>A0ACD3AQC8</accession>
<keyword evidence="2" id="KW-1185">Reference proteome</keyword>
<proteinExistence type="predicted"/>
<organism evidence="1 2">
    <name type="scientific">Pluteus cervinus</name>
    <dbReference type="NCBI Taxonomy" id="181527"/>
    <lineage>
        <taxon>Eukaryota</taxon>
        <taxon>Fungi</taxon>
        <taxon>Dikarya</taxon>
        <taxon>Basidiomycota</taxon>
        <taxon>Agaricomycotina</taxon>
        <taxon>Agaricomycetes</taxon>
        <taxon>Agaricomycetidae</taxon>
        <taxon>Agaricales</taxon>
        <taxon>Pluteineae</taxon>
        <taxon>Pluteaceae</taxon>
        <taxon>Pluteus</taxon>
    </lineage>
</organism>
<evidence type="ECO:0000313" key="2">
    <source>
        <dbReference type="Proteomes" id="UP000308600"/>
    </source>
</evidence>
<protein>
    <submittedName>
        <fullName evidence="1">Uncharacterized protein</fullName>
    </submittedName>
</protein>
<evidence type="ECO:0000313" key="1">
    <source>
        <dbReference type="EMBL" id="TFK67869.1"/>
    </source>
</evidence>
<sequence>MPLHINIGDESKWGLKVKKSPEASYESSDKVQLSGEIDSSGITATLDDDTVHWELSEESLAERLERGVDEQTFELKVASTSRLEASLRLFCRYHAGMFHRFEYSAPEGEDFLVRVFELTENKPEAKPNSKANSKTKKRRPAEPKEPEGGAEAEEGGDEGKDADEEPNDDGDPEVQADITPGDEDQDADEEPDNADDAEDDSDDESVY</sequence>
<reference evidence="1 2" key="1">
    <citation type="journal article" date="2019" name="Nat. Ecol. Evol.">
        <title>Megaphylogeny resolves global patterns of mushroom evolution.</title>
        <authorList>
            <person name="Varga T."/>
            <person name="Krizsan K."/>
            <person name="Foldi C."/>
            <person name="Dima B."/>
            <person name="Sanchez-Garcia M."/>
            <person name="Sanchez-Ramirez S."/>
            <person name="Szollosi G.J."/>
            <person name="Szarkandi J.G."/>
            <person name="Papp V."/>
            <person name="Albert L."/>
            <person name="Andreopoulos W."/>
            <person name="Angelini C."/>
            <person name="Antonin V."/>
            <person name="Barry K.W."/>
            <person name="Bougher N.L."/>
            <person name="Buchanan P."/>
            <person name="Buyck B."/>
            <person name="Bense V."/>
            <person name="Catcheside P."/>
            <person name="Chovatia M."/>
            <person name="Cooper J."/>
            <person name="Damon W."/>
            <person name="Desjardin D."/>
            <person name="Finy P."/>
            <person name="Geml J."/>
            <person name="Haridas S."/>
            <person name="Hughes K."/>
            <person name="Justo A."/>
            <person name="Karasinski D."/>
            <person name="Kautmanova I."/>
            <person name="Kiss B."/>
            <person name="Kocsube S."/>
            <person name="Kotiranta H."/>
            <person name="LaButti K.M."/>
            <person name="Lechner B.E."/>
            <person name="Liimatainen K."/>
            <person name="Lipzen A."/>
            <person name="Lukacs Z."/>
            <person name="Mihaltcheva S."/>
            <person name="Morgado L.N."/>
            <person name="Niskanen T."/>
            <person name="Noordeloos M.E."/>
            <person name="Ohm R.A."/>
            <person name="Ortiz-Santana B."/>
            <person name="Ovrebo C."/>
            <person name="Racz N."/>
            <person name="Riley R."/>
            <person name="Savchenko A."/>
            <person name="Shiryaev A."/>
            <person name="Soop K."/>
            <person name="Spirin V."/>
            <person name="Szebenyi C."/>
            <person name="Tomsovsky M."/>
            <person name="Tulloss R.E."/>
            <person name="Uehling J."/>
            <person name="Grigoriev I.V."/>
            <person name="Vagvolgyi C."/>
            <person name="Papp T."/>
            <person name="Martin F.M."/>
            <person name="Miettinen O."/>
            <person name="Hibbett D.S."/>
            <person name="Nagy L.G."/>
        </authorList>
    </citation>
    <scope>NUCLEOTIDE SEQUENCE [LARGE SCALE GENOMIC DNA]</scope>
    <source>
        <strain evidence="1 2">NL-1719</strain>
    </source>
</reference>
<dbReference type="EMBL" id="ML208365">
    <property type="protein sequence ID" value="TFK67869.1"/>
    <property type="molecule type" value="Genomic_DNA"/>
</dbReference>